<feature type="compositionally biased region" description="Low complexity" evidence="1">
    <location>
        <begin position="284"/>
        <end position="303"/>
    </location>
</feature>
<dbReference type="AlphaFoldDB" id="A0A197K9Z0"/>
<feature type="compositionally biased region" description="Low complexity" evidence="1">
    <location>
        <begin position="324"/>
        <end position="334"/>
    </location>
</feature>
<sequence length="826" mass="90866">MGNVSSADQDKVNELLTRRAKKRFIASERKQRQQLQKLQLQQLKLSEDSSSSPHVLNLNDNSSNNNVDSIRQANFYSTRIGTSPNSPRPSNSTSYAPSIVSPTHTHYHYKLSSENSPLTPTVSATALPISASTTTTSLSTQGYDAYGPIKPPPSQGPSSPLPSSPVAIPRQNHPDHRYQRRENSLGTDSNGDGGPSLSPTSHDFDHNSNYRQQQQQLSADLRLLGTSPEAKDWLKQKPRSSAHMLHQYNFHCHQYYQPPGSVKIVNNICRNMSGLPHVPTLSRTNTGTNTPASTPASPVSSVNGANKPSVPQPVSKPRPNSITAAAAAMAAAAASQPETIQSHSNPAQGDGPSNPPSTTLSEQEHHFDGHFYGHGRSNTPASPPPILPISNPTLQNLKKEPRVGRLVMSWSKLNTPSISSLSSAVSSSSSRLSAASTPGSPIDQQTPDSSLTIPTASEQIEQLTTDTTDLYEPPPGIRPSSTLSSLRSLFGNHPQGLSLIEALEEEDEEDGMDSLSDTESENSEPEEENNGRLKTRKRPTPNFAWMEERKRLSASSIPTISHNVHDSQKGQHALWKYIGGGNAHAPLRYDIDRILDSGCGLGEWAMEMAKEYPSATVYGVDLNPDLFPGMSQPVPSNCLFVQSNILSRLSFPDHYFDFVYQRFLYLGLTIDDWPVALRELRRVMKPGGWIELFEPCMRVHRAGPRTREVMRWISRLLQEERGLDFDFAGEKMKRLCESEAVGFQNVKLDRLSIPVGAWGGRVGEAMAENMVLMFQNLQAALRESASYPKDVASAKAYGAMVQSWIRECEENKSYIDYYILVGQRGP</sequence>
<dbReference type="SUPFAM" id="SSF53335">
    <property type="entry name" value="S-adenosyl-L-methionine-dependent methyltransferases"/>
    <property type="match status" value="1"/>
</dbReference>
<feature type="compositionally biased region" description="Low complexity" evidence="1">
    <location>
        <begin position="480"/>
        <end position="489"/>
    </location>
</feature>
<feature type="region of interest" description="Disordered" evidence="1">
    <location>
        <begin position="133"/>
        <end position="215"/>
    </location>
</feature>
<feature type="compositionally biased region" description="Low complexity" evidence="1">
    <location>
        <begin position="55"/>
        <end position="68"/>
    </location>
</feature>
<dbReference type="OrthoDB" id="184880at2759"/>
<evidence type="ECO:0000313" key="4">
    <source>
        <dbReference type="Proteomes" id="UP000078512"/>
    </source>
</evidence>
<feature type="domain" description="Methyltransferase" evidence="2">
    <location>
        <begin position="594"/>
        <end position="688"/>
    </location>
</feature>
<keyword evidence="4" id="KW-1185">Reference proteome</keyword>
<dbReference type="PANTHER" id="PTHR43591:SF24">
    <property type="entry name" value="2-METHOXY-6-POLYPRENYL-1,4-BENZOQUINOL METHYLASE, MITOCHONDRIAL"/>
    <property type="match status" value="1"/>
</dbReference>
<dbReference type="GO" id="GO:0032259">
    <property type="term" value="P:methylation"/>
    <property type="evidence" value="ECO:0007669"/>
    <property type="project" value="UniProtKB-KW"/>
</dbReference>
<feature type="region of interest" description="Disordered" evidence="1">
    <location>
        <begin position="505"/>
        <end position="541"/>
    </location>
</feature>
<feature type="compositionally biased region" description="Basic and acidic residues" evidence="1">
    <location>
        <begin position="362"/>
        <end position="371"/>
    </location>
</feature>
<feature type="compositionally biased region" description="Basic and acidic residues" evidence="1">
    <location>
        <begin position="172"/>
        <end position="183"/>
    </location>
</feature>
<evidence type="ECO:0000259" key="2">
    <source>
        <dbReference type="Pfam" id="PF13649"/>
    </source>
</evidence>
<feature type="compositionally biased region" description="Polar residues" evidence="1">
    <location>
        <begin position="69"/>
        <end position="81"/>
    </location>
</feature>
<protein>
    <submittedName>
        <fullName evidence="3">S-adenosyl-L-methionine-dependent methyltransferase</fullName>
    </submittedName>
</protein>
<feature type="compositionally biased region" description="Pro residues" evidence="1">
    <location>
        <begin position="149"/>
        <end position="163"/>
    </location>
</feature>
<dbReference type="EMBL" id="KV442021">
    <property type="protein sequence ID" value="OAQ33501.1"/>
    <property type="molecule type" value="Genomic_DNA"/>
</dbReference>
<evidence type="ECO:0000313" key="3">
    <source>
        <dbReference type="EMBL" id="OAQ33501.1"/>
    </source>
</evidence>
<feature type="region of interest" description="Disordered" evidence="1">
    <location>
        <begin position="44"/>
        <end position="99"/>
    </location>
</feature>
<proteinExistence type="predicted"/>
<dbReference type="InterPro" id="IPR041698">
    <property type="entry name" value="Methyltransf_25"/>
</dbReference>
<dbReference type="Gene3D" id="3.40.50.150">
    <property type="entry name" value="Vaccinia Virus protein VP39"/>
    <property type="match status" value="1"/>
</dbReference>
<feature type="compositionally biased region" description="Polar residues" evidence="1">
    <location>
        <begin position="336"/>
        <end position="347"/>
    </location>
</feature>
<name>A0A197K9Z0_9FUNG</name>
<feature type="compositionally biased region" description="Acidic residues" evidence="1">
    <location>
        <begin position="505"/>
        <end position="528"/>
    </location>
</feature>
<feature type="region of interest" description="Disordered" evidence="1">
    <location>
        <begin position="465"/>
        <end position="489"/>
    </location>
</feature>
<dbReference type="Proteomes" id="UP000078512">
    <property type="component" value="Unassembled WGS sequence"/>
</dbReference>
<reference evidence="3 4" key="1">
    <citation type="submission" date="2016-05" db="EMBL/GenBank/DDBJ databases">
        <title>Genome sequencing reveals origins of a unique bacterial endosymbiosis in the earliest lineages of terrestrial Fungi.</title>
        <authorList>
            <consortium name="DOE Joint Genome Institute"/>
            <person name="Uehling J."/>
            <person name="Gryganskyi A."/>
            <person name="Hameed K."/>
            <person name="Tschaplinski T."/>
            <person name="Misztal P."/>
            <person name="Wu S."/>
            <person name="Desiro A."/>
            <person name="Vande Pol N."/>
            <person name="Du Z.-Y."/>
            <person name="Zienkiewicz A."/>
            <person name="Zienkiewicz K."/>
            <person name="Morin E."/>
            <person name="Tisserant E."/>
            <person name="Splivallo R."/>
            <person name="Hainaut M."/>
            <person name="Henrissat B."/>
            <person name="Ohm R."/>
            <person name="Kuo A."/>
            <person name="Yan J."/>
            <person name="Lipzen A."/>
            <person name="Nolan M."/>
            <person name="Labutti K."/>
            <person name="Barry K."/>
            <person name="Goldstein A."/>
            <person name="Labbe J."/>
            <person name="Schadt C."/>
            <person name="Tuskan G."/>
            <person name="Grigoriev I."/>
            <person name="Martin F."/>
            <person name="Vilgalys R."/>
            <person name="Bonito G."/>
        </authorList>
    </citation>
    <scope>NUCLEOTIDE SEQUENCE [LARGE SCALE GENOMIC DNA]</scope>
    <source>
        <strain evidence="3 4">AG-77</strain>
    </source>
</reference>
<feature type="region of interest" description="Disordered" evidence="1">
    <location>
        <begin position="430"/>
        <end position="451"/>
    </location>
</feature>
<keyword evidence="3" id="KW-0489">Methyltransferase</keyword>
<dbReference type="STRING" id="1314771.A0A197K9Z0"/>
<feature type="compositionally biased region" description="Low complexity" evidence="1">
    <location>
        <begin position="82"/>
        <end position="94"/>
    </location>
</feature>
<dbReference type="InterPro" id="IPR029063">
    <property type="entry name" value="SAM-dependent_MTases_sf"/>
</dbReference>
<feature type="compositionally biased region" description="Polar residues" evidence="1">
    <location>
        <begin position="437"/>
        <end position="451"/>
    </location>
</feature>
<accession>A0A197K9Z0</accession>
<gene>
    <name evidence="3" type="ORF">K457DRAFT_15538</name>
</gene>
<dbReference type="Pfam" id="PF13649">
    <property type="entry name" value="Methyltransf_25"/>
    <property type="match status" value="1"/>
</dbReference>
<dbReference type="CDD" id="cd02440">
    <property type="entry name" value="AdoMet_MTases"/>
    <property type="match status" value="1"/>
</dbReference>
<dbReference type="GO" id="GO:0008168">
    <property type="term" value="F:methyltransferase activity"/>
    <property type="evidence" value="ECO:0007669"/>
    <property type="project" value="UniProtKB-KW"/>
</dbReference>
<keyword evidence="3" id="KW-0808">Transferase</keyword>
<evidence type="ECO:0000256" key="1">
    <source>
        <dbReference type="SAM" id="MobiDB-lite"/>
    </source>
</evidence>
<dbReference type="PANTHER" id="PTHR43591">
    <property type="entry name" value="METHYLTRANSFERASE"/>
    <property type="match status" value="1"/>
</dbReference>
<feature type="region of interest" description="Disordered" evidence="1">
    <location>
        <begin position="277"/>
        <end position="398"/>
    </location>
</feature>
<organism evidence="3 4">
    <name type="scientific">Linnemannia elongata AG-77</name>
    <dbReference type="NCBI Taxonomy" id="1314771"/>
    <lineage>
        <taxon>Eukaryota</taxon>
        <taxon>Fungi</taxon>
        <taxon>Fungi incertae sedis</taxon>
        <taxon>Mucoromycota</taxon>
        <taxon>Mortierellomycotina</taxon>
        <taxon>Mortierellomycetes</taxon>
        <taxon>Mortierellales</taxon>
        <taxon>Mortierellaceae</taxon>
        <taxon>Linnemannia</taxon>
    </lineage>
</organism>